<comment type="subcellular location">
    <subcellularLocation>
        <location evidence="2">Endoplasmic reticulum membrane</location>
        <topology evidence="2">Multi-pass membrane protein</topology>
    </subcellularLocation>
    <subcellularLocation>
        <location evidence="1">Mitochondrion membrane</location>
        <topology evidence="1">Multi-pass membrane protein</topology>
    </subcellularLocation>
</comment>
<evidence type="ECO:0000256" key="2">
    <source>
        <dbReference type="ARBA" id="ARBA00004477"/>
    </source>
</evidence>
<dbReference type="Gene3D" id="2.30.29.30">
    <property type="entry name" value="Pleckstrin-homology domain (PH domain)/Phosphotyrosine-binding domain (PTB)"/>
    <property type="match status" value="1"/>
</dbReference>
<evidence type="ECO:0000256" key="15">
    <source>
        <dbReference type="SAM" id="Phobius"/>
    </source>
</evidence>
<proteinExistence type="predicted"/>
<feature type="compositionally biased region" description="Low complexity" evidence="14">
    <location>
        <begin position="60"/>
        <end position="73"/>
    </location>
</feature>
<dbReference type="GO" id="GO:0005789">
    <property type="term" value="C:endoplasmic reticulum membrane"/>
    <property type="evidence" value="ECO:0007669"/>
    <property type="project" value="UniProtKB-SubCell"/>
</dbReference>
<keyword evidence="7 15" id="KW-1133">Transmembrane helix</keyword>
<name>A0A8D0XTJ9_PIG</name>
<dbReference type="InterPro" id="IPR037845">
    <property type="entry name" value="GRAMDC4_PH-GRAM"/>
</dbReference>
<dbReference type="Ensembl" id="ENSSSCT00030085116.1">
    <property type="protein sequence ID" value="ENSSSCP00030039211.1"/>
    <property type="gene ID" value="ENSSSCG00030060771.1"/>
</dbReference>
<evidence type="ECO:0000256" key="13">
    <source>
        <dbReference type="ARBA" id="ARBA00079855"/>
    </source>
</evidence>
<gene>
    <name evidence="17" type="primary">GRAMD4</name>
</gene>
<evidence type="ECO:0000256" key="11">
    <source>
        <dbReference type="ARBA" id="ARBA00066199"/>
    </source>
</evidence>
<dbReference type="Proteomes" id="UP000694570">
    <property type="component" value="Unplaced"/>
</dbReference>
<protein>
    <recommendedName>
        <fullName evidence="12">GRAM domain-containing protein 4</fullName>
    </recommendedName>
    <alternativeName>
        <fullName evidence="13">Death-inducing protein</fullName>
    </alternativeName>
</protein>
<dbReference type="InterPro" id="IPR011993">
    <property type="entry name" value="PH-like_dom_sf"/>
</dbReference>
<dbReference type="CDD" id="cd13221">
    <property type="entry name" value="PH-GRAM_GRAMDC4"/>
    <property type="match status" value="1"/>
</dbReference>
<evidence type="ECO:0000256" key="3">
    <source>
        <dbReference type="ARBA" id="ARBA00022553"/>
    </source>
</evidence>
<reference evidence="17" key="1">
    <citation type="submission" date="2025-08" db="UniProtKB">
        <authorList>
            <consortium name="Ensembl"/>
        </authorList>
    </citation>
    <scope>IDENTIFICATION</scope>
</reference>
<evidence type="ECO:0000256" key="12">
    <source>
        <dbReference type="ARBA" id="ARBA00067228"/>
    </source>
</evidence>
<evidence type="ECO:0000256" key="1">
    <source>
        <dbReference type="ARBA" id="ARBA00004225"/>
    </source>
</evidence>
<keyword evidence="10 15" id="KW-0472">Membrane</keyword>
<organism evidence="17 18">
    <name type="scientific">Sus scrofa</name>
    <name type="common">Pig</name>
    <dbReference type="NCBI Taxonomy" id="9823"/>
    <lineage>
        <taxon>Eukaryota</taxon>
        <taxon>Metazoa</taxon>
        <taxon>Chordata</taxon>
        <taxon>Craniata</taxon>
        <taxon>Vertebrata</taxon>
        <taxon>Euteleostomi</taxon>
        <taxon>Mammalia</taxon>
        <taxon>Eutheria</taxon>
        <taxon>Laurasiatheria</taxon>
        <taxon>Artiodactyla</taxon>
        <taxon>Suina</taxon>
        <taxon>Suidae</taxon>
        <taxon>Sus</taxon>
    </lineage>
</organism>
<evidence type="ECO:0000256" key="9">
    <source>
        <dbReference type="ARBA" id="ARBA00023128"/>
    </source>
</evidence>
<evidence type="ECO:0000256" key="7">
    <source>
        <dbReference type="ARBA" id="ARBA00022989"/>
    </source>
</evidence>
<feature type="region of interest" description="Disordered" evidence="14">
    <location>
        <begin position="350"/>
        <end position="369"/>
    </location>
</feature>
<accession>A0A8D0XTJ9</accession>
<evidence type="ECO:0000256" key="14">
    <source>
        <dbReference type="SAM" id="MobiDB-lite"/>
    </source>
</evidence>
<keyword evidence="9" id="KW-0496">Mitochondrion</keyword>
<sequence>MRELWAARGGCAGAAVSEELDFLPERVFGGPQPSPLPEAVGSVLGPPHCPFPPPPLWEQGSPQSGSPGKSCPSPDLPGVQGVPANPCAPPAGTGGWGSAGRAEGLRGRGPGAGTLALRRQGFALLLLPPAPPASRPARRVCDSQVSPRLSARPVLSPERGAKPVTSFVKNLSALSDWYSVYTSAIAFTVYMNAVWHGWAVPMFLFLAILRLSLNYLIARGWRIQWSIVPEVSEVVEPPKEDLTVSEKFQLVLDVAQKAQNLFGKMADILEKIKNLFTWVQPEVTRKLYIALWAAFLASCFFPYRLVGLAVGLYAGIKFFLIDFIFKRCPRLRAKYDTPYIIWKSLPTDPQLKERSSAPASRRLQTAASRSYVSSAPAGLSKDEDAGRVHGAKKGNFHEIFNLTENERPLAVCENGWRCCLINRDRKMPTDYIRNGVLYVTENYLCFESSKSGSSKRNKVIRLLDITDIQKYKVLSVLPGSGMGIAVSTPSTQKPLVFGAMVHRDEAFETIFSQYLKITAAAASGSDS</sequence>
<feature type="compositionally biased region" description="Pro residues" evidence="14">
    <location>
        <begin position="47"/>
        <end position="56"/>
    </location>
</feature>
<keyword evidence="3" id="KW-0597">Phosphoprotein</keyword>
<keyword evidence="5" id="KW-0053">Apoptosis</keyword>
<evidence type="ECO:0000256" key="8">
    <source>
        <dbReference type="ARBA" id="ARBA00023054"/>
    </source>
</evidence>
<evidence type="ECO:0000259" key="16">
    <source>
        <dbReference type="SMART" id="SM00568"/>
    </source>
</evidence>
<keyword evidence="6" id="KW-0256">Endoplasmic reticulum</keyword>
<dbReference type="FunFam" id="2.30.29.30:FF:000225">
    <property type="entry name" value="GRAM domain containing 4"/>
    <property type="match status" value="1"/>
</dbReference>
<keyword evidence="4 15" id="KW-0812">Transmembrane</keyword>
<evidence type="ECO:0000256" key="10">
    <source>
        <dbReference type="ARBA" id="ARBA00023136"/>
    </source>
</evidence>
<evidence type="ECO:0000256" key="5">
    <source>
        <dbReference type="ARBA" id="ARBA00022703"/>
    </source>
</evidence>
<dbReference type="PANTHER" id="PTHR37402:SF1">
    <property type="entry name" value="GRAM DOMAIN-CONTAINING PROTEIN 4"/>
    <property type="match status" value="1"/>
</dbReference>
<evidence type="ECO:0000256" key="4">
    <source>
        <dbReference type="ARBA" id="ARBA00022692"/>
    </source>
</evidence>
<dbReference type="GO" id="GO:0031966">
    <property type="term" value="C:mitochondrial membrane"/>
    <property type="evidence" value="ECO:0007669"/>
    <property type="project" value="UniProtKB-SubCell"/>
</dbReference>
<dbReference type="Pfam" id="PF02893">
    <property type="entry name" value="GRAM"/>
    <property type="match status" value="1"/>
</dbReference>
<dbReference type="InterPro" id="IPR037847">
    <property type="entry name" value="GRAMDC4"/>
</dbReference>
<feature type="transmembrane region" description="Helical" evidence="15">
    <location>
        <begin position="195"/>
        <end position="217"/>
    </location>
</feature>
<feature type="region of interest" description="Disordered" evidence="14">
    <location>
        <begin position="33"/>
        <end position="111"/>
    </location>
</feature>
<comment type="subunit">
    <text evidence="11">Interacts with RTN4 (isoform B).</text>
</comment>
<evidence type="ECO:0000313" key="17">
    <source>
        <dbReference type="Ensembl" id="ENSSSCP00030039211.1"/>
    </source>
</evidence>
<dbReference type="PANTHER" id="PTHR37402">
    <property type="entry name" value="GRAM DOMAIN-CONTAINING PROTEIN 4"/>
    <property type="match status" value="1"/>
</dbReference>
<feature type="domain" description="GRAM" evidence="16">
    <location>
        <begin position="394"/>
        <end position="472"/>
    </location>
</feature>
<dbReference type="InterPro" id="IPR004182">
    <property type="entry name" value="GRAM"/>
</dbReference>
<dbReference type="SMART" id="SM00568">
    <property type="entry name" value="GRAM"/>
    <property type="match status" value="1"/>
</dbReference>
<keyword evidence="8" id="KW-0175">Coiled coil</keyword>
<dbReference type="AlphaFoldDB" id="A0A8D0XTJ9"/>
<evidence type="ECO:0000313" key="18">
    <source>
        <dbReference type="Proteomes" id="UP000694570"/>
    </source>
</evidence>
<dbReference type="GO" id="GO:0006915">
    <property type="term" value="P:apoptotic process"/>
    <property type="evidence" value="ECO:0007669"/>
    <property type="project" value="UniProtKB-KW"/>
</dbReference>
<evidence type="ECO:0000256" key="6">
    <source>
        <dbReference type="ARBA" id="ARBA00022824"/>
    </source>
</evidence>